<organism evidence="2 3">
    <name type="scientific">Rhodanobacter denitrificans</name>
    <dbReference type="NCBI Taxonomy" id="666685"/>
    <lineage>
        <taxon>Bacteria</taxon>
        <taxon>Pseudomonadati</taxon>
        <taxon>Pseudomonadota</taxon>
        <taxon>Gammaproteobacteria</taxon>
        <taxon>Lysobacterales</taxon>
        <taxon>Rhodanobacteraceae</taxon>
        <taxon>Rhodanobacter</taxon>
    </lineage>
</organism>
<evidence type="ECO:0000313" key="2">
    <source>
        <dbReference type="EMBL" id="AGG90253.1"/>
    </source>
</evidence>
<dbReference type="GeneID" id="72427789"/>
<dbReference type="PATRIC" id="fig|666685.9.peg.2803"/>
<name>I4WM04_9GAMM</name>
<accession>I4WM04</accession>
<dbReference type="Gene3D" id="1.10.260.40">
    <property type="entry name" value="lambda repressor-like DNA-binding domains"/>
    <property type="match status" value="1"/>
</dbReference>
<dbReference type="AlphaFoldDB" id="I4WM04"/>
<dbReference type="RefSeq" id="WP_007512727.1">
    <property type="nucleotide sequence ID" value="NC_020541.1"/>
</dbReference>
<proteinExistence type="predicted"/>
<dbReference type="STRING" id="666685.R2APBS1_3181"/>
<dbReference type="InterPro" id="IPR001387">
    <property type="entry name" value="Cro/C1-type_HTH"/>
</dbReference>
<dbReference type="HOGENOM" id="CLU_1863612_0_0_6"/>
<dbReference type="KEGG" id="rhd:R2APBS1_3181"/>
<protein>
    <recommendedName>
        <fullName evidence="1">HTH cro/C1-type domain-containing protein</fullName>
    </recommendedName>
</protein>
<dbReference type="OrthoDB" id="6054103at2"/>
<dbReference type="EMBL" id="CP003470">
    <property type="protein sequence ID" value="AGG90253.1"/>
    <property type="molecule type" value="Genomic_DNA"/>
</dbReference>
<dbReference type="InterPro" id="IPR010982">
    <property type="entry name" value="Lambda_DNA-bd_dom_sf"/>
</dbReference>
<keyword evidence="3" id="KW-1185">Reference proteome</keyword>
<gene>
    <name evidence="2" type="ORF">R2APBS1_3181</name>
</gene>
<evidence type="ECO:0000313" key="3">
    <source>
        <dbReference type="Proteomes" id="UP000011859"/>
    </source>
</evidence>
<evidence type="ECO:0000259" key="1">
    <source>
        <dbReference type="PROSITE" id="PS50943"/>
    </source>
</evidence>
<reference evidence="2 3" key="1">
    <citation type="submission" date="2012-04" db="EMBL/GenBank/DDBJ databases">
        <title>Complete genome of Rhodanobacter sp. 2APBS1.</title>
        <authorList>
            <consortium name="US DOE Joint Genome Institute"/>
            <person name="Huntemann M."/>
            <person name="Wei C.-L."/>
            <person name="Han J."/>
            <person name="Detter J.C."/>
            <person name="Han C."/>
            <person name="Tapia R."/>
            <person name="Munk A.C.C."/>
            <person name="Chen A."/>
            <person name="Krypides N."/>
            <person name="Mavromatis K."/>
            <person name="Markowitz V."/>
            <person name="Szeto E."/>
            <person name="Ivanova N."/>
            <person name="Mikhailova N."/>
            <person name="Ovchinnikova G."/>
            <person name="Pagani I."/>
            <person name="Pati A."/>
            <person name="Goodwin L."/>
            <person name="Peters L."/>
            <person name="Pitluck S."/>
            <person name="Woyke T."/>
            <person name="Prakash O."/>
            <person name="Elkins J."/>
            <person name="Brown S."/>
            <person name="Palumbo A."/>
            <person name="Hemme C."/>
            <person name="Zhou J."/>
            <person name="Watson D."/>
            <person name="Jardine P."/>
            <person name="Kostka J."/>
            <person name="Green S."/>
        </authorList>
    </citation>
    <scope>NUCLEOTIDE SEQUENCE [LARGE SCALE GENOMIC DNA]</scope>
    <source>
        <strain evidence="2 3">2APBS1</strain>
    </source>
</reference>
<sequence length="137" mass="14829">MQATLELFERYKLRIGAHADSAGAAALGVKSQTVSNWRTRGSQAEPWLIEKMCNALGIDTAEWLLRVQMEQAPSASNKLVWRRVGERLGYKVAGIGVVLVSSVTSLEGCFTQSAVVLAEPLMQAVRLFAQLAEGLPG</sequence>
<feature type="domain" description="HTH cro/C1-type" evidence="1">
    <location>
        <begin position="24"/>
        <end position="63"/>
    </location>
</feature>
<dbReference type="Proteomes" id="UP000011859">
    <property type="component" value="Chromosome"/>
</dbReference>
<accession>M4NKN6</accession>
<dbReference type="PROSITE" id="PS50943">
    <property type="entry name" value="HTH_CROC1"/>
    <property type="match status" value="1"/>
</dbReference>
<dbReference type="GO" id="GO:0003677">
    <property type="term" value="F:DNA binding"/>
    <property type="evidence" value="ECO:0007669"/>
    <property type="project" value="InterPro"/>
</dbReference>